<accession>A0A858RQR8</accession>
<keyword evidence="1 4" id="KW-0489">Methyltransferase</keyword>
<sequence length="284" mass="31035">MQTDLHERNRLSWNAATVVHNLHKPDQAAFLRGGGSTLFEEEIALLGDVRGQEVLHLLCNSGQDSLGIAALGAAVTGVDISDEAIAFARRLSEESGIAASFERSDVYPWLDAAITEGRRFDIVFASYGALCWLSDLDEWMKRVAAVLKPGGRFVCIEFHPVAMIFDEEGKHAFHYSKPDEPLLWDNGVSDYVGASEGGLVPSGVSGQAAPFVNPHPCAEFQRGVADILGAILGARLQLAEFREYPYSNGWKPYTEMGALPGRRWTALDDRPSLPLMYSVVARKG</sequence>
<dbReference type="RefSeq" id="WP_169457737.1">
    <property type="nucleotide sequence ID" value="NZ_CP051774.1"/>
</dbReference>
<dbReference type="KEGG" id="luo:HHL09_11550"/>
<dbReference type="Gene3D" id="3.40.50.150">
    <property type="entry name" value="Vaccinia Virus protein VP39"/>
    <property type="match status" value="1"/>
</dbReference>
<evidence type="ECO:0000313" key="5">
    <source>
        <dbReference type="Proteomes" id="UP000501812"/>
    </source>
</evidence>
<evidence type="ECO:0000313" key="4">
    <source>
        <dbReference type="EMBL" id="QJE99252.1"/>
    </source>
</evidence>
<dbReference type="AlphaFoldDB" id="A0A858RQR8"/>
<protein>
    <submittedName>
        <fullName evidence="4">Class I SAM-dependent methyltransferase</fullName>
    </submittedName>
</protein>
<reference evidence="4 5" key="1">
    <citation type="submission" date="2020-04" db="EMBL/GenBank/DDBJ databases">
        <title>Luteolibacter sp. G-1-1-1 isolated from soil.</title>
        <authorList>
            <person name="Dahal R.H."/>
        </authorList>
    </citation>
    <scope>NUCLEOTIDE SEQUENCE [LARGE SCALE GENOMIC DNA]</scope>
    <source>
        <strain evidence="4 5">G-1-1-1</strain>
    </source>
</reference>
<dbReference type="InterPro" id="IPR041698">
    <property type="entry name" value="Methyltransf_25"/>
</dbReference>
<gene>
    <name evidence="4" type="ORF">HHL09_11550</name>
</gene>
<proteinExistence type="predicted"/>
<dbReference type="PANTHER" id="PTHR43861">
    <property type="entry name" value="TRANS-ACONITATE 2-METHYLTRANSFERASE-RELATED"/>
    <property type="match status" value="1"/>
</dbReference>
<dbReference type="GO" id="GO:0008168">
    <property type="term" value="F:methyltransferase activity"/>
    <property type="evidence" value="ECO:0007669"/>
    <property type="project" value="UniProtKB-KW"/>
</dbReference>
<dbReference type="Pfam" id="PF13649">
    <property type="entry name" value="Methyltransf_25"/>
    <property type="match status" value="1"/>
</dbReference>
<dbReference type="CDD" id="cd02440">
    <property type="entry name" value="AdoMet_MTases"/>
    <property type="match status" value="1"/>
</dbReference>
<keyword evidence="2 4" id="KW-0808">Transferase</keyword>
<keyword evidence="5" id="KW-1185">Reference proteome</keyword>
<dbReference type="SUPFAM" id="SSF53335">
    <property type="entry name" value="S-adenosyl-L-methionine-dependent methyltransferases"/>
    <property type="match status" value="1"/>
</dbReference>
<dbReference type="Proteomes" id="UP000501812">
    <property type="component" value="Chromosome"/>
</dbReference>
<feature type="domain" description="Methyltransferase" evidence="3">
    <location>
        <begin position="54"/>
        <end position="151"/>
    </location>
</feature>
<evidence type="ECO:0000259" key="3">
    <source>
        <dbReference type="Pfam" id="PF13649"/>
    </source>
</evidence>
<dbReference type="GO" id="GO:0032259">
    <property type="term" value="P:methylation"/>
    <property type="evidence" value="ECO:0007669"/>
    <property type="project" value="UniProtKB-KW"/>
</dbReference>
<dbReference type="InterPro" id="IPR029063">
    <property type="entry name" value="SAM-dependent_MTases_sf"/>
</dbReference>
<name>A0A858RQR8_9BACT</name>
<dbReference type="EMBL" id="CP051774">
    <property type="protein sequence ID" value="QJE99252.1"/>
    <property type="molecule type" value="Genomic_DNA"/>
</dbReference>
<evidence type="ECO:0000256" key="2">
    <source>
        <dbReference type="ARBA" id="ARBA00022679"/>
    </source>
</evidence>
<evidence type="ECO:0000256" key="1">
    <source>
        <dbReference type="ARBA" id="ARBA00022603"/>
    </source>
</evidence>
<dbReference type="PANTHER" id="PTHR43861:SF1">
    <property type="entry name" value="TRANS-ACONITATE 2-METHYLTRANSFERASE"/>
    <property type="match status" value="1"/>
</dbReference>
<organism evidence="4 5">
    <name type="scientific">Luteolibacter luteus</name>
    <dbReference type="NCBI Taxonomy" id="2728835"/>
    <lineage>
        <taxon>Bacteria</taxon>
        <taxon>Pseudomonadati</taxon>
        <taxon>Verrucomicrobiota</taxon>
        <taxon>Verrucomicrobiia</taxon>
        <taxon>Verrucomicrobiales</taxon>
        <taxon>Verrucomicrobiaceae</taxon>
        <taxon>Luteolibacter</taxon>
    </lineage>
</organism>